<sequence length="249" mass="28106">MYWECPYCGQGQTVTSPNFSQIQMHFEIEKPESGEVGLRGQAIRCANPECNRLEIRAEIVRAAFSSGHYYIPTNAKILHRSRLLPPSFAKVLPDFIPAVLRDDYEEACKICDLSPKASATLARRCLQGMIRDFCGISKNRLIDEVNALRKLLADDNAPRGVSEESVEAIDAVRDIGNIGAHMEKDISVIIEVDADEARTLIELIELLFEEWYIAREKRRMRLSKVVAIKEAKDSTKLIAKEASNERPNE</sequence>
<name>A0ABV3TFX7_9RHOB</name>
<proteinExistence type="predicted"/>
<comment type="caution">
    <text evidence="2">The sequence shown here is derived from an EMBL/GenBank/DDBJ whole genome shotgun (WGS) entry which is preliminary data.</text>
</comment>
<evidence type="ECO:0000259" key="1">
    <source>
        <dbReference type="Pfam" id="PF13643"/>
    </source>
</evidence>
<gene>
    <name evidence="2" type="ORF">AB4874_00910</name>
</gene>
<protein>
    <submittedName>
        <fullName evidence="2">DUF4145 domain-containing protein</fullName>
    </submittedName>
</protein>
<dbReference type="Proteomes" id="UP001557465">
    <property type="component" value="Unassembled WGS sequence"/>
</dbReference>
<dbReference type="RefSeq" id="WP_368390594.1">
    <property type="nucleotide sequence ID" value="NZ_JBFRYC010000001.1"/>
</dbReference>
<evidence type="ECO:0000313" key="3">
    <source>
        <dbReference type="Proteomes" id="UP001557465"/>
    </source>
</evidence>
<keyword evidence="3" id="KW-1185">Reference proteome</keyword>
<dbReference type="Pfam" id="PF13643">
    <property type="entry name" value="DUF4145"/>
    <property type="match status" value="1"/>
</dbReference>
<organism evidence="2 3">
    <name type="scientific">Thioclava arctica</name>
    <dbReference type="NCBI Taxonomy" id="3238301"/>
    <lineage>
        <taxon>Bacteria</taxon>
        <taxon>Pseudomonadati</taxon>
        <taxon>Pseudomonadota</taxon>
        <taxon>Alphaproteobacteria</taxon>
        <taxon>Rhodobacterales</taxon>
        <taxon>Paracoccaceae</taxon>
        <taxon>Thioclava</taxon>
    </lineage>
</organism>
<dbReference type="InterPro" id="IPR025285">
    <property type="entry name" value="DUF4145"/>
</dbReference>
<evidence type="ECO:0000313" key="2">
    <source>
        <dbReference type="EMBL" id="MEX1660209.1"/>
    </source>
</evidence>
<reference evidence="2 3" key="1">
    <citation type="journal article" date="2011" name="Int. J. Syst. Evol. Microbiol.">
        <title>Zhongshania antarctica gen. nov., sp. nov. and Zhongshania guokunii sp. nov., gammaproteobacteria respectively isolated from coastal attached (fast) ice and surface seawater of the Antarctic.</title>
        <authorList>
            <person name="Li H.J."/>
            <person name="Zhang X.Y."/>
            <person name="Chen C.X."/>
            <person name="Zhang Y.J."/>
            <person name="Gao Z.M."/>
            <person name="Yu Y."/>
            <person name="Chen X.L."/>
            <person name="Chen B."/>
            <person name="Zhang Y.Z."/>
        </authorList>
    </citation>
    <scope>NUCLEOTIDE SEQUENCE [LARGE SCALE GENOMIC DNA]</scope>
    <source>
        <strain evidence="2 3">15-R06ZXC-3</strain>
    </source>
</reference>
<feature type="domain" description="DUF4145" evidence="1">
    <location>
        <begin position="105"/>
        <end position="204"/>
    </location>
</feature>
<accession>A0ABV3TFX7</accession>
<dbReference type="EMBL" id="JBFRYC010000001">
    <property type="protein sequence ID" value="MEX1660209.1"/>
    <property type="molecule type" value="Genomic_DNA"/>
</dbReference>